<evidence type="ECO:0000256" key="1">
    <source>
        <dbReference type="SAM" id="Phobius"/>
    </source>
</evidence>
<evidence type="ECO:0000313" key="3">
    <source>
        <dbReference type="Proteomes" id="UP001239680"/>
    </source>
</evidence>
<evidence type="ECO:0000313" key="2">
    <source>
        <dbReference type="EMBL" id="MDQ2067591.1"/>
    </source>
</evidence>
<comment type="caution">
    <text evidence="2">The sequence shown here is derived from an EMBL/GenBank/DDBJ whole genome shotgun (WGS) entry which is preliminary data.</text>
</comment>
<sequence>MHKVEAELRWLWLTLGLVFLGIGLVGVVLPVLPTTPFLLIATAAFAKSSPRLHAWLLAHPTLGPPIRSWQEHGAISRNAKRLATGTMAATFAVSALVGLPWQALLGQALLMGIGAAFILTRPAGPKG</sequence>
<dbReference type="EMBL" id="JAVDBT010000014">
    <property type="protein sequence ID" value="MDQ2067591.1"/>
    <property type="molecule type" value="Genomic_DNA"/>
</dbReference>
<keyword evidence="3" id="KW-1185">Reference proteome</keyword>
<keyword evidence="1" id="KW-0472">Membrane</keyword>
<dbReference type="PANTHER" id="PTHR35813">
    <property type="entry name" value="INNER MEMBRANE PROTEIN YBAN"/>
    <property type="match status" value="1"/>
</dbReference>
<dbReference type="PIRSF" id="PIRSF016789">
    <property type="entry name" value="DUF454"/>
    <property type="match status" value="1"/>
</dbReference>
<reference evidence="2 3" key="1">
    <citation type="submission" date="2023-08" db="EMBL/GenBank/DDBJ databases">
        <title>Characterization of two Paracoccaceae strains isolated from Phycosphere and proposal of Xinfangfangia lacusdiani sp. nov.</title>
        <authorList>
            <person name="Deng Y."/>
            <person name="Zhang Y.Q."/>
        </authorList>
    </citation>
    <scope>NUCLEOTIDE SEQUENCE [LARGE SCALE GENOMIC DNA]</scope>
    <source>
        <strain evidence="2 3">CPCC 101601</strain>
    </source>
</reference>
<feature type="transmembrane region" description="Helical" evidence="1">
    <location>
        <begin position="12"/>
        <end position="32"/>
    </location>
</feature>
<dbReference type="Proteomes" id="UP001239680">
    <property type="component" value="Unassembled WGS sequence"/>
</dbReference>
<accession>A0ABU0W0Q2</accession>
<proteinExistence type="predicted"/>
<keyword evidence="1" id="KW-1133">Transmembrane helix</keyword>
<protein>
    <submittedName>
        <fullName evidence="2">YbaN family protein</fullName>
    </submittedName>
</protein>
<feature type="transmembrane region" description="Helical" evidence="1">
    <location>
        <begin position="79"/>
        <end position="97"/>
    </location>
</feature>
<dbReference type="InterPro" id="IPR007401">
    <property type="entry name" value="DUF454"/>
</dbReference>
<name>A0ABU0W0Q2_9RHOB</name>
<keyword evidence="1" id="KW-0812">Transmembrane</keyword>
<dbReference type="Pfam" id="PF04304">
    <property type="entry name" value="DUF454"/>
    <property type="match status" value="1"/>
</dbReference>
<organism evidence="2 3">
    <name type="scientific">Pseudogemmobacter lacusdianii</name>
    <dbReference type="NCBI Taxonomy" id="3069608"/>
    <lineage>
        <taxon>Bacteria</taxon>
        <taxon>Pseudomonadati</taxon>
        <taxon>Pseudomonadota</taxon>
        <taxon>Alphaproteobacteria</taxon>
        <taxon>Rhodobacterales</taxon>
        <taxon>Paracoccaceae</taxon>
        <taxon>Pseudogemmobacter</taxon>
    </lineage>
</organism>
<gene>
    <name evidence="2" type="ORF">Q9295_14525</name>
</gene>
<dbReference type="PANTHER" id="PTHR35813:SF1">
    <property type="entry name" value="INNER MEMBRANE PROTEIN YBAN"/>
    <property type="match status" value="1"/>
</dbReference>